<proteinExistence type="predicted"/>
<evidence type="ECO:0008006" key="4">
    <source>
        <dbReference type="Google" id="ProtNLM"/>
    </source>
</evidence>
<evidence type="ECO:0000313" key="2">
    <source>
        <dbReference type="EMBL" id="KAF2749489.1"/>
    </source>
</evidence>
<dbReference type="GO" id="GO:0006355">
    <property type="term" value="P:regulation of DNA-templated transcription"/>
    <property type="evidence" value="ECO:0007669"/>
    <property type="project" value="InterPro"/>
</dbReference>
<dbReference type="GO" id="GO:0005634">
    <property type="term" value="C:nucleus"/>
    <property type="evidence" value="ECO:0007669"/>
    <property type="project" value="TreeGrafter"/>
</dbReference>
<feature type="non-terminal residue" evidence="2">
    <location>
        <position position="1"/>
    </location>
</feature>
<feature type="region of interest" description="Disordered" evidence="1">
    <location>
        <begin position="52"/>
        <end position="73"/>
    </location>
</feature>
<dbReference type="InterPro" id="IPR012479">
    <property type="entry name" value="SAP30BP"/>
</dbReference>
<dbReference type="Pfam" id="PF07818">
    <property type="entry name" value="HCNGP"/>
    <property type="match status" value="1"/>
</dbReference>
<evidence type="ECO:0000256" key="1">
    <source>
        <dbReference type="SAM" id="MobiDB-lite"/>
    </source>
</evidence>
<feature type="compositionally biased region" description="Pro residues" evidence="1">
    <location>
        <begin position="57"/>
        <end position="66"/>
    </location>
</feature>
<dbReference type="OrthoDB" id="1714508at2759"/>
<dbReference type="AlphaFoldDB" id="A0A6A6VI62"/>
<feature type="region of interest" description="Disordered" evidence="1">
    <location>
        <begin position="1"/>
        <end position="39"/>
    </location>
</feature>
<sequence length="171" mass="18579">QQPSPDQAALNGPASQILEGPPASVQGPTEDIPPGSPYTSIRAMVQNLTLPTVPNFDIPPSPPGSPPLKSTNKFGQFLDLKKKGQHFNRRLESSAVLRDPGHLQKLMDYAGMNELDQYASALADGIAVPPAFPRWAYHNELNTAQNAMRVAKEEERRKNPRSAIDFVAADA</sequence>
<accession>A0A6A6VI62</accession>
<dbReference type="PANTHER" id="PTHR13464:SF0">
    <property type="entry name" value="SAP30-BINDING PROTEIN"/>
    <property type="match status" value="1"/>
</dbReference>
<evidence type="ECO:0000313" key="3">
    <source>
        <dbReference type="Proteomes" id="UP000799440"/>
    </source>
</evidence>
<protein>
    <recommendedName>
        <fullName evidence="4">HCNGP-domain-containing protein</fullName>
    </recommendedName>
</protein>
<keyword evidence="3" id="KW-1185">Reference proteome</keyword>
<dbReference type="EMBL" id="MU006566">
    <property type="protein sequence ID" value="KAF2749489.1"/>
    <property type="molecule type" value="Genomic_DNA"/>
</dbReference>
<name>A0A6A6VI62_9PLEO</name>
<gene>
    <name evidence="2" type="ORF">M011DRAFT_381372</name>
</gene>
<feature type="non-terminal residue" evidence="2">
    <location>
        <position position="171"/>
    </location>
</feature>
<organism evidence="2 3">
    <name type="scientific">Sporormia fimetaria CBS 119925</name>
    <dbReference type="NCBI Taxonomy" id="1340428"/>
    <lineage>
        <taxon>Eukaryota</taxon>
        <taxon>Fungi</taxon>
        <taxon>Dikarya</taxon>
        <taxon>Ascomycota</taxon>
        <taxon>Pezizomycotina</taxon>
        <taxon>Dothideomycetes</taxon>
        <taxon>Pleosporomycetidae</taxon>
        <taxon>Pleosporales</taxon>
        <taxon>Sporormiaceae</taxon>
        <taxon>Sporormia</taxon>
    </lineage>
</organism>
<dbReference type="PANTHER" id="PTHR13464">
    <property type="entry name" value="TRANSCRIPTIONAL REGULATOR PROTEIN HCNGP"/>
    <property type="match status" value="1"/>
</dbReference>
<reference evidence="2" key="1">
    <citation type="journal article" date="2020" name="Stud. Mycol.">
        <title>101 Dothideomycetes genomes: a test case for predicting lifestyles and emergence of pathogens.</title>
        <authorList>
            <person name="Haridas S."/>
            <person name="Albert R."/>
            <person name="Binder M."/>
            <person name="Bloem J."/>
            <person name="Labutti K."/>
            <person name="Salamov A."/>
            <person name="Andreopoulos B."/>
            <person name="Baker S."/>
            <person name="Barry K."/>
            <person name="Bills G."/>
            <person name="Bluhm B."/>
            <person name="Cannon C."/>
            <person name="Castanera R."/>
            <person name="Culley D."/>
            <person name="Daum C."/>
            <person name="Ezra D."/>
            <person name="Gonzalez J."/>
            <person name="Henrissat B."/>
            <person name="Kuo A."/>
            <person name="Liang C."/>
            <person name="Lipzen A."/>
            <person name="Lutzoni F."/>
            <person name="Magnuson J."/>
            <person name="Mondo S."/>
            <person name="Nolan M."/>
            <person name="Ohm R."/>
            <person name="Pangilinan J."/>
            <person name="Park H.-J."/>
            <person name="Ramirez L."/>
            <person name="Alfaro M."/>
            <person name="Sun H."/>
            <person name="Tritt A."/>
            <person name="Yoshinaga Y."/>
            <person name="Zwiers L.-H."/>
            <person name="Turgeon B."/>
            <person name="Goodwin S."/>
            <person name="Spatafora J."/>
            <person name="Crous P."/>
            <person name="Grigoriev I."/>
        </authorList>
    </citation>
    <scope>NUCLEOTIDE SEQUENCE</scope>
    <source>
        <strain evidence="2">CBS 119925</strain>
    </source>
</reference>
<dbReference type="Proteomes" id="UP000799440">
    <property type="component" value="Unassembled WGS sequence"/>
</dbReference>